<keyword evidence="3" id="KW-1185">Reference proteome</keyword>
<evidence type="ECO:0000313" key="2">
    <source>
        <dbReference type="EMBL" id="KAK7693084.1"/>
    </source>
</evidence>
<comment type="caution">
    <text evidence="2">The sequence shown here is derived from an EMBL/GenBank/DDBJ whole genome shotgun (WGS) entry which is preliminary data.</text>
</comment>
<protein>
    <recommendedName>
        <fullName evidence="1">NADH:flavin oxidoreductase/NADH oxidase N-terminal domain-containing protein</fullName>
    </recommendedName>
</protein>
<dbReference type="AlphaFoldDB" id="A0AAW0GUH2"/>
<accession>A0AAW0GUH2</accession>
<name>A0AAW0GUH2_9APHY</name>
<evidence type="ECO:0000313" key="3">
    <source>
        <dbReference type="Proteomes" id="UP001385951"/>
    </source>
</evidence>
<evidence type="ECO:0000259" key="1">
    <source>
        <dbReference type="Pfam" id="PF00724"/>
    </source>
</evidence>
<reference evidence="2 3" key="1">
    <citation type="submission" date="2022-09" db="EMBL/GenBank/DDBJ databases">
        <authorList>
            <person name="Palmer J.M."/>
        </authorList>
    </citation>
    <scope>NUCLEOTIDE SEQUENCE [LARGE SCALE GENOMIC DNA]</scope>
    <source>
        <strain evidence="2 3">DSM 7382</strain>
    </source>
</reference>
<dbReference type="Pfam" id="PF00724">
    <property type="entry name" value="Oxidored_FMN"/>
    <property type="match status" value="1"/>
</dbReference>
<organism evidence="2 3">
    <name type="scientific">Cerrena zonata</name>
    <dbReference type="NCBI Taxonomy" id="2478898"/>
    <lineage>
        <taxon>Eukaryota</taxon>
        <taxon>Fungi</taxon>
        <taxon>Dikarya</taxon>
        <taxon>Basidiomycota</taxon>
        <taxon>Agaricomycotina</taxon>
        <taxon>Agaricomycetes</taxon>
        <taxon>Polyporales</taxon>
        <taxon>Cerrenaceae</taxon>
        <taxon>Cerrena</taxon>
    </lineage>
</organism>
<gene>
    <name evidence="2" type="ORF">QCA50_002649</name>
</gene>
<dbReference type="PANTHER" id="PTHR22893">
    <property type="entry name" value="NADH OXIDOREDUCTASE-RELATED"/>
    <property type="match status" value="1"/>
</dbReference>
<dbReference type="EMBL" id="JASBNA010000003">
    <property type="protein sequence ID" value="KAK7693084.1"/>
    <property type="molecule type" value="Genomic_DNA"/>
</dbReference>
<dbReference type="PANTHER" id="PTHR22893:SF91">
    <property type="entry name" value="NADPH DEHYDROGENASE 2-RELATED"/>
    <property type="match status" value="1"/>
</dbReference>
<proteinExistence type="predicted"/>
<dbReference type="Proteomes" id="UP001385951">
    <property type="component" value="Unassembled WGS sequence"/>
</dbReference>
<dbReference type="InterPro" id="IPR045247">
    <property type="entry name" value="Oye-like"/>
</dbReference>
<sequence>MLVKAIGTSKVSIRLSLWDNFNEMQHDDPVPQYTYLVNRISELYPGLAYIHVTEPRIVNFEVQDPKGKSNDFIREIWSLRSLISAGGYTRDLAIEWADTKGDIIAFGRTFISNPDLPRRLEQNIALTPYDRSTFYDVGWRQGIYRLPICMISLLTVDVEFCTPV</sequence>
<dbReference type="GO" id="GO:0003959">
    <property type="term" value="F:NADPH dehydrogenase activity"/>
    <property type="evidence" value="ECO:0007669"/>
    <property type="project" value="TreeGrafter"/>
</dbReference>
<dbReference type="InterPro" id="IPR001155">
    <property type="entry name" value="OxRdtase_FMN_N"/>
</dbReference>
<dbReference type="GO" id="GO:0010181">
    <property type="term" value="F:FMN binding"/>
    <property type="evidence" value="ECO:0007669"/>
    <property type="project" value="InterPro"/>
</dbReference>
<feature type="domain" description="NADH:flavin oxidoreductase/NADH oxidase N-terminal" evidence="1">
    <location>
        <begin position="3"/>
        <end position="125"/>
    </location>
</feature>
<dbReference type="InterPro" id="IPR013785">
    <property type="entry name" value="Aldolase_TIM"/>
</dbReference>
<dbReference type="SUPFAM" id="SSF51395">
    <property type="entry name" value="FMN-linked oxidoreductases"/>
    <property type="match status" value="1"/>
</dbReference>
<dbReference type="Gene3D" id="3.20.20.70">
    <property type="entry name" value="Aldolase class I"/>
    <property type="match status" value="1"/>
</dbReference>